<dbReference type="Proteomes" id="UP000054383">
    <property type="component" value="Unassembled WGS sequence"/>
</dbReference>
<keyword evidence="4 5" id="KW-0472">Membrane</keyword>
<feature type="transmembrane region" description="Helical" evidence="5">
    <location>
        <begin position="434"/>
        <end position="455"/>
    </location>
</feature>
<name>A0A0U1M072_TALIS</name>
<evidence type="ECO:0000256" key="4">
    <source>
        <dbReference type="ARBA" id="ARBA00023136"/>
    </source>
</evidence>
<feature type="transmembrane region" description="Helical" evidence="5">
    <location>
        <begin position="299"/>
        <end position="318"/>
    </location>
</feature>
<feature type="transmembrane region" description="Helical" evidence="5">
    <location>
        <begin position="339"/>
        <end position="360"/>
    </location>
</feature>
<feature type="transmembrane region" description="Helical" evidence="5">
    <location>
        <begin position="67"/>
        <end position="87"/>
    </location>
</feature>
<dbReference type="PROSITE" id="PS50850">
    <property type="entry name" value="MFS"/>
    <property type="match status" value="1"/>
</dbReference>
<evidence type="ECO:0000256" key="5">
    <source>
        <dbReference type="SAM" id="Phobius"/>
    </source>
</evidence>
<comment type="subcellular location">
    <subcellularLocation>
        <location evidence="1">Membrane</location>
        <topology evidence="1">Multi-pass membrane protein</topology>
    </subcellularLocation>
</comment>
<dbReference type="SUPFAM" id="SSF103473">
    <property type="entry name" value="MFS general substrate transporter"/>
    <property type="match status" value="1"/>
</dbReference>
<keyword evidence="2 5" id="KW-0812">Transmembrane</keyword>
<dbReference type="GO" id="GO:0016020">
    <property type="term" value="C:membrane"/>
    <property type="evidence" value="ECO:0007669"/>
    <property type="project" value="UniProtKB-SubCell"/>
</dbReference>
<sequence length="503" mass="55466">MSSSTLVTWDGPDDLANPKNWPLRKRWTVTLIMSSFTFITPISSSMVAPSLDSIATELNITSSTESYMVLSIFVLAYAIGPLLIAPLSEMFGRVLVLQLANTVFLVFNLVCAFAQTGGQLVAFRFLAGLGGSAPLAIGGGLLSDVWLPEERGKSISLYSLGPLLGPVLGPVAGGFISQSTTWRWGFRATSIADAVILVLGLIFLQETYPPKILAKKAKRLREQFPDQMFHTEYDTPELTKTGILKKAFVRPFLLFFTQPIIQVLAAFMAFVYGVMYLVIATFPQLWEERYHETAGIGGLNYFSLGIGFVAAAQIGGRSNDLIYERLKATFCLEQGRPEFRVPIMSVGSILIPSGLFWYAWSAQYRLHWIMPNIGAAILALGTTMSFQSIQGYLVDSYTLYAASAISAATVLRSICGFAFPLFAPYLYDKLDYGWGTTLLGFIAVGLGIPIPLLPWKYGPLLREKGQSPLKTLIFERDIVGQLLLRLRRQSRILSTYYNLRAGA</sequence>
<keyword evidence="3 5" id="KW-1133">Transmembrane helix</keyword>
<evidence type="ECO:0000256" key="1">
    <source>
        <dbReference type="ARBA" id="ARBA00004141"/>
    </source>
</evidence>
<evidence type="ECO:0000313" key="8">
    <source>
        <dbReference type="Proteomes" id="UP000054383"/>
    </source>
</evidence>
<keyword evidence="8" id="KW-1185">Reference proteome</keyword>
<dbReference type="PANTHER" id="PTHR23502">
    <property type="entry name" value="MAJOR FACILITATOR SUPERFAMILY"/>
    <property type="match status" value="1"/>
</dbReference>
<dbReference type="InterPro" id="IPR011701">
    <property type="entry name" value="MFS"/>
</dbReference>
<feature type="transmembrane region" description="Helical" evidence="5">
    <location>
        <begin position="184"/>
        <end position="204"/>
    </location>
</feature>
<feature type="transmembrane region" description="Helical" evidence="5">
    <location>
        <begin position="366"/>
        <end position="386"/>
    </location>
</feature>
<dbReference type="AlphaFoldDB" id="A0A0U1M072"/>
<organism evidence="7 8">
    <name type="scientific">Talaromyces islandicus</name>
    <name type="common">Penicillium islandicum</name>
    <dbReference type="NCBI Taxonomy" id="28573"/>
    <lineage>
        <taxon>Eukaryota</taxon>
        <taxon>Fungi</taxon>
        <taxon>Dikarya</taxon>
        <taxon>Ascomycota</taxon>
        <taxon>Pezizomycotina</taxon>
        <taxon>Eurotiomycetes</taxon>
        <taxon>Eurotiomycetidae</taxon>
        <taxon>Eurotiales</taxon>
        <taxon>Trichocomaceae</taxon>
        <taxon>Talaromyces</taxon>
        <taxon>Talaromyces sect. Islandici</taxon>
    </lineage>
</organism>
<dbReference type="FunFam" id="1.20.1250.20:FF:000011">
    <property type="entry name" value="MFS multidrug transporter, putative"/>
    <property type="match status" value="1"/>
</dbReference>
<dbReference type="GO" id="GO:0022857">
    <property type="term" value="F:transmembrane transporter activity"/>
    <property type="evidence" value="ECO:0007669"/>
    <property type="project" value="InterPro"/>
</dbReference>
<evidence type="ECO:0000256" key="3">
    <source>
        <dbReference type="ARBA" id="ARBA00022989"/>
    </source>
</evidence>
<dbReference type="CDD" id="cd17323">
    <property type="entry name" value="MFS_Tpo1_MDR_like"/>
    <property type="match status" value="1"/>
</dbReference>
<dbReference type="STRING" id="28573.A0A0U1M072"/>
<protein>
    <submittedName>
        <fullName evidence="7">Putative transporter C1529,01</fullName>
    </submittedName>
</protein>
<feature type="transmembrane region" description="Helical" evidence="5">
    <location>
        <begin position="121"/>
        <end position="143"/>
    </location>
</feature>
<dbReference type="PANTHER" id="PTHR23502:SF60">
    <property type="entry name" value="MAJOR FACILITATOR SUPERFAMILY (MFS) PROFILE DOMAIN-CONTAINING PROTEIN-RELATED"/>
    <property type="match status" value="1"/>
</dbReference>
<dbReference type="InterPro" id="IPR020846">
    <property type="entry name" value="MFS_dom"/>
</dbReference>
<reference evidence="7 8" key="1">
    <citation type="submission" date="2015-04" db="EMBL/GenBank/DDBJ databases">
        <authorList>
            <person name="Syromyatnikov M.Y."/>
            <person name="Popov V.N."/>
        </authorList>
    </citation>
    <scope>NUCLEOTIDE SEQUENCE [LARGE SCALE GENOMIC DNA]</scope>
    <source>
        <strain evidence="7">WF-38-12</strain>
    </source>
</reference>
<feature type="transmembrane region" description="Helical" evidence="5">
    <location>
        <begin position="94"/>
        <end position="115"/>
    </location>
</feature>
<feature type="domain" description="Major facilitator superfamily (MFS) profile" evidence="6">
    <location>
        <begin position="29"/>
        <end position="462"/>
    </location>
</feature>
<feature type="transmembrane region" description="Helical" evidence="5">
    <location>
        <begin position="155"/>
        <end position="178"/>
    </location>
</feature>
<evidence type="ECO:0000259" key="6">
    <source>
        <dbReference type="PROSITE" id="PS50850"/>
    </source>
</evidence>
<proteinExistence type="predicted"/>
<feature type="transmembrane region" description="Helical" evidence="5">
    <location>
        <begin position="27"/>
        <end position="47"/>
    </location>
</feature>
<dbReference type="Gene3D" id="1.20.1250.20">
    <property type="entry name" value="MFS general substrate transporter like domains"/>
    <property type="match status" value="1"/>
</dbReference>
<evidence type="ECO:0000256" key="2">
    <source>
        <dbReference type="ARBA" id="ARBA00022692"/>
    </source>
</evidence>
<dbReference type="Pfam" id="PF07690">
    <property type="entry name" value="MFS_1"/>
    <property type="match status" value="1"/>
</dbReference>
<dbReference type="InterPro" id="IPR036259">
    <property type="entry name" value="MFS_trans_sf"/>
</dbReference>
<accession>A0A0U1M072</accession>
<feature type="transmembrane region" description="Helical" evidence="5">
    <location>
        <begin position="398"/>
        <end position="422"/>
    </location>
</feature>
<dbReference type="EMBL" id="CVMT01000005">
    <property type="protein sequence ID" value="CRG88948.1"/>
    <property type="molecule type" value="Genomic_DNA"/>
</dbReference>
<gene>
    <name evidence="7" type="ORF">PISL3812_05983</name>
</gene>
<feature type="transmembrane region" description="Helical" evidence="5">
    <location>
        <begin position="252"/>
        <end position="279"/>
    </location>
</feature>
<dbReference type="OMA" id="YIYGIMY"/>
<evidence type="ECO:0000313" key="7">
    <source>
        <dbReference type="EMBL" id="CRG88948.1"/>
    </source>
</evidence>
<dbReference type="OrthoDB" id="6770063at2759"/>